<keyword evidence="2" id="KW-1185">Reference proteome</keyword>
<accession>A0A5N6RYD9</accession>
<dbReference type="Proteomes" id="UP000325415">
    <property type="component" value="Unassembled WGS sequence"/>
</dbReference>
<comment type="caution">
    <text evidence="1">The sequence shown here is derived from an EMBL/GenBank/DDBJ whole genome shotgun (WGS) entry which is preliminary data.</text>
</comment>
<protein>
    <recommendedName>
        <fullName evidence="3">Sporadically distributed protein, TIGR04141 family</fullName>
    </recommendedName>
</protein>
<name>A0A5N6RYD9_9BIFI</name>
<gene>
    <name evidence="1" type="ORF">DDE84_07265</name>
</gene>
<reference evidence="1 2" key="1">
    <citation type="submission" date="2018-04" db="EMBL/GenBank/DDBJ databases">
        <authorList>
            <person name="Eckel V.P."/>
            <person name="Vogel R.F."/>
        </authorList>
    </citation>
    <scope>NUCLEOTIDE SEQUENCE [LARGE SCALE GENOMIC DNA]</scope>
    <source>
        <strain evidence="2">TMW 2.1764</strain>
    </source>
</reference>
<dbReference type="EMBL" id="QDAG01000007">
    <property type="protein sequence ID" value="KAE8127718.1"/>
    <property type="molecule type" value="Genomic_DNA"/>
</dbReference>
<evidence type="ECO:0008006" key="3">
    <source>
        <dbReference type="Google" id="ProtNLM"/>
    </source>
</evidence>
<dbReference type="AlphaFoldDB" id="A0A5N6RYD9"/>
<dbReference type="NCBIfam" id="TIGR04141">
    <property type="entry name" value="TIGR04141 family sporadically distributed protein"/>
    <property type="match status" value="1"/>
</dbReference>
<organism evidence="1 2">
    <name type="scientific">Bifidobacterium tibiigranuli</name>
    <dbReference type="NCBI Taxonomy" id="2172043"/>
    <lineage>
        <taxon>Bacteria</taxon>
        <taxon>Bacillati</taxon>
        <taxon>Actinomycetota</taxon>
        <taxon>Actinomycetes</taxon>
        <taxon>Bifidobacteriales</taxon>
        <taxon>Bifidobacteriaceae</taxon>
        <taxon>Bifidobacterium</taxon>
    </lineage>
</organism>
<dbReference type="GeneID" id="78127482"/>
<dbReference type="Pfam" id="PF19614">
    <property type="entry name" value="DUF6119"/>
    <property type="match status" value="1"/>
</dbReference>
<evidence type="ECO:0000313" key="2">
    <source>
        <dbReference type="Proteomes" id="UP000325415"/>
    </source>
</evidence>
<dbReference type="RefSeq" id="WP_152581044.1">
    <property type="nucleotide sequence ID" value="NZ_QDAG01000007.1"/>
</dbReference>
<proteinExistence type="predicted"/>
<sequence length="576" mass="64665">MGRKRNNEVRMTLYRLVDLPTYDAAICGKYRDFENEDHQYTCESVSIADRQALLFWGVIEHDRASWTKTVSELTNQNLNVGNTTASAVIIVPDDSDVDIDDGALIKSEMQKGLHSAWAITFGMGFQILDQNYIDIGFGQRVAIRCASSDGLNTLNKTTLAERPQMIRSTIPSGGTLRSLGFEELGDFVTRLVAKGTIEGIGSIGKSITVRGADSLNIPLSKSPQKLLENLSQIKNILNRKPISTELAALENLTLIKKKEINEELDQKLISAIDEKTNCSVELSYPYEMIDEFGQANSYKLYGVGRREIKDSMPTLDDLLNPVRDADKSLRLGLLRKMSVVLYSDQAGTDVLSQHIPLKKWLTYQTNINGKRYFLQNNRWYVMDREYVETISQEVNAIFARGPFFDELPKWPIYQIPDDKDKQRHDNAELQYNTALAEYLGGLCLDQQLIRPKGSKSGIEACDVLLKSGIFVHVKHISSSAPASHLLAQTLVSADLLSTDEEARRQLQEKINEAGGGNDSEYETKPKRVVVVMAQDDKPLSAESLFTFTKINLVRHDHRFASMGIKLNIASVIRKKH</sequence>
<evidence type="ECO:0000313" key="1">
    <source>
        <dbReference type="EMBL" id="KAE8127718.1"/>
    </source>
</evidence>
<dbReference type="InterPro" id="IPR026487">
    <property type="entry name" value="CHP04141"/>
</dbReference>
<dbReference type="OrthoDB" id="3323334at2"/>